<evidence type="ECO:0000313" key="1">
    <source>
        <dbReference type="EMBL" id="CAK9182071.1"/>
    </source>
</evidence>
<gene>
    <name evidence="1" type="ORF">ILEXP_LOCUS52205</name>
</gene>
<organism evidence="1 2">
    <name type="scientific">Ilex paraguariensis</name>
    <name type="common">yerba mate</name>
    <dbReference type="NCBI Taxonomy" id="185542"/>
    <lineage>
        <taxon>Eukaryota</taxon>
        <taxon>Viridiplantae</taxon>
        <taxon>Streptophyta</taxon>
        <taxon>Embryophyta</taxon>
        <taxon>Tracheophyta</taxon>
        <taxon>Spermatophyta</taxon>
        <taxon>Magnoliopsida</taxon>
        <taxon>eudicotyledons</taxon>
        <taxon>Gunneridae</taxon>
        <taxon>Pentapetalae</taxon>
        <taxon>asterids</taxon>
        <taxon>campanulids</taxon>
        <taxon>Aquifoliales</taxon>
        <taxon>Aquifoliaceae</taxon>
        <taxon>Ilex</taxon>
    </lineage>
</organism>
<comment type="caution">
    <text evidence="1">The sequence shown here is derived from an EMBL/GenBank/DDBJ whole genome shotgun (WGS) entry which is preliminary data.</text>
</comment>
<name>A0ABC8ULX2_9AQUA</name>
<sequence>MAQVLGAELVVVTGTSQALGKEFLAANKMQLMMGTFRGDGFGTVTGDLPPSSRTPLIKISGNSDSFSCPCNKKHKSKMAPTDDGSK</sequence>
<dbReference type="AlphaFoldDB" id="A0ABC8ULX2"/>
<keyword evidence="2" id="KW-1185">Reference proteome</keyword>
<accession>A0ABC8ULX2</accession>
<protein>
    <submittedName>
        <fullName evidence="1">Uncharacterized protein</fullName>
    </submittedName>
</protein>
<proteinExistence type="predicted"/>
<dbReference type="EMBL" id="CAUOFW020008233">
    <property type="protein sequence ID" value="CAK9182071.1"/>
    <property type="molecule type" value="Genomic_DNA"/>
</dbReference>
<reference evidence="1 2" key="1">
    <citation type="submission" date="2024-02" db="EMBL/GenBank/DDBJ databases">
        <authorList>
            <person name="Vignale AGUSTIN F."/>
            <person name="Sosa J E."/>
            <person name="Modenutti C."/>
        </authorList>
    </citation>
    <scope>NUCLEOTIDE SEQUENCE [LARGE SCALE GENOMIC DNA]</scope>
</reference>
<dbReference type="Proteomes" id="UP001642360">
    <property type="component" value="Unassembled WGS sequence"/>
</dbReference>
<feature type="non-terminal residue" evidence="1">
    <location>
        <position position="86"/>
    </location>
</feature>
<evidence type="ECO:0000313" key="2">
    <source>
        <dbReference type="Proteomes" id="UP001642360"/>
    </source>
</evidence>